<evidence type="ECO:0000256" key="2">
    <source>
        <dbReference type="ARBA" id="ARBA00022723"/>
    </source>
</evidence>
<dbReference type="GO" id="GO:0005506">
    <property type="term" value="F:iron ion binding"/>
    <property type="evidence" value="ECO:0007669"/>
    <property type="project" value="InterPro"/>
</dbReference>
<accession>B8C881</accession>
<dbReference type="EMBL" id="CM000645">
    <property type="protein sequence ID" value="EED90240.1"/>
    <property type="molecule type" value="Genomic_DNA"/>
</dbReference>
<dbReference type="AlphaFoldDB" id="B8C881"/>
<dbReference type="Proteomes" id="UP000001449">
    <property type="component" value="Chromosome 9"/>
</dbReference>
<keyword evidence="4" id="KW-0560">Oxidoreductase</keyword>
<dbReference type="GO" id="GO:0051213">
    <property type="term" value="F:dioxygenase activity"/>
    <property type="evidence" value="ECO:0007669"/>
    <property type="project" value="UniProtKB-KW"/>
</dbReference>
<evidence type="ECO:0000256" key="1">
    <source>
        <dbReference type="ARBA" id="ARBA00001961"/>
    </source>
</evidence>
<gene>
    <name evidence="8" type="ORF">THAPSDRAFT_8036</name>
</gene>
<evidence type="ECO:0000313" key="9">
    <source>
        <dbReference type="Proteomes" id="UP000001449"/>
    </source>
</evidence>
<dbReference type="PROSITE" id="PS51471">
    <property type="entry name" value="FE2OG_OXY"/>
    <property type="match status" value="1"/>
</dbReference>
<feature type="signal peptide" evidence="6">
    <location>
        <begin position="1"/>
        <end position="23"/>
    </location>
</feature>
<dbReference type="OMA" id="NERCEYE"/>
<evidence type="ECO:0000256" key="3">
    <source>
        <dbReference type="ARBA" id="ARBA00022964"/>
    </source>
</evidence>
<keyword evidence="5" id="KW-0408">Iron</keyword>
<dbReference type="InterPro" id="IPR006620">
    <property type="entry name" value="Pro_4_hyd_alph"/>
</dbReference>
<organism evidence="8 9">
    <name type="scientific">Thalassiosira pseudonana</name>
    <name type="common">Marine diatom</name>
    <name type="synonym">Cyclotella nana</name>
    <dbReference type="NCBI Taxonomy" id="35128"/>
    <lineage>
        <taxon>Eukaryota</taxon>
        <taxon>Sar</taxon>
        <taxon>Stramenopiles</taxon>
        <taxon>Ochrophyta</taxon>
        <taxon>Bacillariophyta</taxon>
        <taxon>Coscinodiscophyceae</taxon>
        <taxon>Thalassiosirophycidae</taxon>
        <taxon>Thalassiosirales</taxon>
        <taxon>Thalassiosiraceae</taxon>
        <taxon>Thalassiosira</taxon>
    </lineage>
</organism>
<name>B8C881_THAPS</name>
<evidence type="ECO:0000256" key="4">
    <source>
        <dbReference type="ARBA" id="ARBA00023002"/>
    </source>
</evidence>
<keyword evidence="3" id="KW-0223">Dioxygenase</keyword>
<dbReference type="InterPro" id="IPR005123">
    <property type="entry name" value="Oxoglu/Fe-dep_dioxygenase_dom"/>
</dbReference>
<reference evidence="8 9" key="1">
    <citation type="journal article" date="2004" name="Science">
        <title>The genome of the diatom Thalassiosira pseudonana: ecology, evolution, and metabolism.</title>
        <authorList>
            <person name="Armbrust E.V."/>
            <person name="Berges J.A."/>
            <person name="Bowler C."/>
            <person name="Green B.R."/>
            <person name="Martinez D."/>
            <person name="Putnam N.H."/>
            <person name="Zhou S."/>
            <person name="Allen A.E."/>
            <person name="Apt K.E."/>
            <person name="Bechner M."/>
            <person name="Brzezinski M.A."/>
            <person name="Chaal B.K."/>
            <person name="Chiovitti A."/>
            <person name="Davis A.K."/>
            <person name="Demarest M.S."/>
            <person name="Detter J.C."/>
            <person name="Glavina T."/>
            <person name="Goodstein D."/>
            <person name="Hadi M.Z."/>
            <person name="Hellsten U."/>
            <person name="Hildebrand M."/>
            <person name="Jenkins B.D."/>
            <person name="Jurka J."/>
            <person name="Kapitonov V.V."/>
            <person name="Kroger N."/>
            <person name="Lau W.W."/>
            <person name="Lane T.W."/>
            <person name="Larimer F.W."/>
            <person name="Lippmeier J.C."/>
            <person name="Lucas S."/>
            <person name="Medina M."/>
            <person name="Montsant A."/>
            <person name="Obornik M."/>
            <person name="Parker M.S."/>
            <person name="Palenik B."/>
            <person name="Pazour G.J."/>
            <person name="Richardson P.M."/>
            <person name="Rynearson T.A."/>
            <person name="Saito M.A."/>
            <person name="Schwartz D.C."/>
            <person name="Thamatrakoln K."/>
            <person name="Valentin K."/>
            <person name="Vardi A."/>
            <person name="Wilkerson F.P."/>
            <person name="Rokhsar D.S."/>
        </authorList>
    </citation>
    <scope>NUCLEOTIDE SEQUENCE [LARGE SCALE GENOMIC DNA]</scope>
    <source>
        <strain evidence="8 9">CCMP1335</strain>
    </source>
</reference>
<comment type="cofactor">
    <cofactor evidence="1">
        <name>L-ascorbate</name>
        <dbReference type="ChEBI" id="CHEBI:38290"/>
    </cofactor>
</comment>
<keyword evidence="6" id="KW-0732">Signal</keyword>
<keyword evidence="2" id="KW-0479">Metal-binding</keyword>
<evidence type="ECO:0000313" key="8">
    <source>
        <dbReference type="EMBL" id="EED90240.1"/>
    </source>
</evidence>
<protein>
    <recommendedName>
        <fullName evidence="7">Fe2OG dioxygenase domain-containing protein</fullName>
    </recommendedName>
</protein>
<dbReference type="SMART" id="SM00702">
    <property type="entry name" value="P4Hc"/>
    <property type="match status" value="1"/>
</dbReference>
<reference evidence="8 9" key="2">
    <citation type="journal article" date="2008" name="Nature">
        <title>The Phaeodactylum genome reveals the evolutionary history of diatom genomes.</title>
        <authorList>
            <person name="Bowler C."/>
            <person name="Allen A.E."/>
            <person name="Badger J.H."/>
            <person name="Grimwood J."/>
            <person name="Jabbari K."/>
            <person name="Kuo A."/>
            <person name="Maheswari U."/>
            <person name="Martens C."/>
            <person name="Maumus F."/>
            <person name="Otillar R.P."/>
            <person name="Rayko E."/>
            <person name="Salamov A."/>
            <person name="Vandepoele K."/>
            <person name="Beszteri B."/>
            <person name="Gruber A."/>
            <person name="Heijde M."/>
            <person name="Katinka M."/>
            <person name="Mock T."/>
            <person name="Valentin K."/>
            <person name="Verret F."/>
            <person name="Berges J.A."/>
            <person name="Brownlee C."/>
            <person name="Cadoret J.P."/>
            <person name="Chiovitti A."/>
            <person name="Choi C.J."/>
            <person name="Coesel S."/>
            <person name="De Martino A."/>
            <person name="Detter J.C."/>
            <person name="Durkin C."/>
            <person name="Falciatore A."/>
            <person name="Fournet J."/>
            <person name="Haruta M."/>
            <person name="Huysman M.J."/>
            <person name="Jenkins B.D."/>
            <person name="Jiroutova K."/>
            <person name="Jorgensen R.E."/>
            <person name="Joubert Y."/>
            <person name="Kaplan A."/>
            <person name="Kroger N."/>
            <person name="Kroth P.G."/>
            <person name="La Roche J."/>
            <person name="Lindquist E."/>
            <person name="Lommer M."/>
            <person name="Martin-Jezequel V."/>
            <person name="Lopez P.J."/>
            <person name="Lucas S."/>
            <person name="Mangogna M."/>
            <person name="McGinnis K."/>
            <person name="Medlin L.K."/>
            <person name="Montsant A."/>
            <person name="Oudot-Le Secq M.P."/>
            <person name="Napoli C."/>
            <person name="Obornik M."/>
            <person name="Parker M.S."/>
            <person name="Petit J.L."/>
            <person name="Porcel B.M."/>
            <person name="Poulsen N."/>
            <person name="Robison M."/>
            <person name="Rychlewski L."/>
            <person name="Rynearson T.A."/>
            <person name="Schmutz J."/>
            <person name="Shapiro H."/>
            <person name="Siaut M."/>
            <person name="Stanley M."/>
            <person name="Sussman M.R."/>
            <person name="Taylor A.R."/>
            <person name="Vardi A."/>
            <person name="von Dassow P."/>
            <person name="Vyverman W."/>
            <person name="Willis A."/>
            <person name="Wyrwicz L.S."/>
            <person name="Rokhsar D.S."/>
            <person name="Weissenbach J."/>
            <person name="Armbrust E.V."/>
            <person name="Green B.R."/>
            <person name="Van de Peer Y."/>
            <person name="Grigoriev I.V."/>
        </authorList>
    </citation>
    <scope>NUCLEOTIDE SEQUENCE [LARGE SCALE GENOMIC DNA]</scope>
    <source>
        <strain evidence="8 9">CCMP1335</strain>
    </source>
</reference>
<dbReference type="PaxDb" id="35128-Thaps8036"/>
<dbReference type="Gene3D" id="2.60.120.620">
    <property type="entry name" value="q2cbj1_9rhob like domain"/>
    <property type="match status" value="1"/>
</dbReference>
<keyword evidence="9" id="KW-1185">Reference proteome</keyword>
<feature type="chain" id="PRO_5002869835" description="Fe2OG dioxygenase domain-containing protein" evidence="6">
    <location>
        <begin position="24"/>
        <end position="288"/>
    </location>
</feature>
<dbReference type="GO" id="GO:0031418">
    <property type="term" value="F:L-ascorbic acid binding"/>
    <property type="evidence" value="ECO:0007669"/>
    <property type="project" value="InterPro"/>
</dbReference>
<evidence type="ECO:0000259" key="7">
    <source>
        <dbReference type="PROSITE" id="PS51471"/>
    </source>
</evidence>
<dbReference type="KEGG" id="tps:THAPSDRAFT_8036"/>
<dbReference type="HOGENOM" id="CLU_968018_0_0_1"/>
<dbReference type="InParanoid" id="B8C881"/>
<dbReference type="eggNOG" id="KOG1971">
    <property type="taxonomic scope" value="Eukaryota"/>
</dbReference>
<evidence type="ECO:0000256" key="5">
    <source>
        <dbReference type="ARBA" id="ARBA00023004"/>
    </source>
</evidence>
<dbReference type="GO" id="GO:0016705">
    <property type="term" value="F:oxidoreductase activity, acting on paired donors, with incorporation or reduction of molecular oxygen"/>
    <property type="evidence" value="ECO:0007669"/>
    <property type="project" value="InterPro"/>
</dbReference>
<feature type="domain" description="Fe2OG dioxygenase" evidence="7">
    <location>
        <begin position="180"/>
        <end position="271"/>
    </location>
</feature>
<evidence type="ECO:0000256" key="6">
    <source>
        <dbReference type="SAM" id="SignalP"/>
    </source>
</evidence>
<dbReference type="SUPFAM" id="SSF51197">
    <property type="entry name" value="Clavaminate synthase-like"/>
    <property type="match status" value="1"/>
</dbReference>
<proteinExistence type="predicted"/>
<dbReference type="RefSeq" id="XP_002292265.1">
    <property type="nucleotide sequence ID" value="XM_002292229.1"/>
</dbReference>
<dbReference type="GeneID" id="7448059"/>
<sequence length="288" mass="32346">MVFMMTSLFHLVVLTWCALCVDAFTLSIPSYTTNNPPTSTTSLWVSEVHVPGYKHSKIPFILTYDDTSDGGMAVATRIQERTYTQDVDYTSLVPFQDGHMVHKTTGPVFTREECNMIIDEAEQKAYEMGWTQNRHGNYPTTDLPIVELPQTLDFFRVALVERIYPLLRQQFGMYLPDGGKSLRVADGFVVKYDAEGGQAELKPHRDGSVLSFNIALNPADEFDGGGTWFQSLDGAVKIDQGEVVSHSSSLLHGGHGITSGKRYIMVCFVILEGYDSWSMRFYNQVRNL</sequence>